<evidence type="ECO:0000256" key="4">
    <source>
        <dbReference type="ARBA" id="ARBA00022927"/>
    </source>
</evidence>
<evidence type="ECO:0000256" key="2">
    <source>
        <dbReference type="ARBA" id="ARBA00022448"/>
    </source>
</evidence>
<protein>
    <submittedName>
        <fullName evidence="6">Outer membrane lipoprotein-sorting protein</fullName>
    </submittedName>
</protein>
<evidence type="ECO:0000259" key="5">
    <source>
        <dbReference type="Pfam" id="PF17131"/>
    </source>
</evidence>
<dbReference type="RefSeq" id="WP_271267849.1">
    <property type="nucleotide sequence ID" value="NZ_JAMGZJ010000074.1"/>
</dbReference>
<gene>
    <name evidence="6" type="ORF">M8013_10325</name>
</gene>
<keyword evidence="6" id="KW-0449">Lipoprotein</keyword>
<sequence>MSVSSGGTFAGAVDKQAQEIIRLSDDIRSLNEPFRYTVTVLEYKDGAAEPANKQILDVSMRFMKPEKGAQADARSLARFVYPPRDKGKVMLSDWYQLWFYTPELRRPIPLSRSQRLIGQISNGDVIVTNFEYAYDSTLEGEEPCGDKICYRLSLVRKFDEVTYPRVIYLVEKDNQYRPYKASYFSLDDKLLKSVLYQNYQLIVGKYRPTEIVVQNARHDKGYSVMKYSDVRLESLPEFHFTKEFIQRGEK</sequence>
<dbReference type="InterPro" id="IPR033399">
    <property type="entry name" value="TP_0789-like"/>
</dbReference>
<keyword evidence="4" id="KW-0653">Protein transport</keyword>
<dbReference type="Pfam" id="PF17131">
    <property type="entry name" value="LolA_like"/>
    <property type="match status" value="1"/>
</dbReference>
<dbReference type="InterPro" id="IPR029046">
    <property type="entry name" value="LolA/LolB/LppX"/>
</dbReference>
<dbReference type="AlphaFoldDB" id="A0A9J6QIM2"/>
<proteinExistence type="predicted"/>
<dbReference type="SUPFAM" id="SSF89392">
    <property type="entry name" value="Prokaryotic lipoproteins and lipoprotein localization factors"/>
    <property type="match status" value="1"/>
</dbReference>
<comment type="caution">
    <text evidence="6">The sequence shown here is derived from an EMBL/GenBank/DDBJ whole genome shotgun (WGS) entry which is preliminary data.</text>
</comment>
<reference evidence="6" key="1">
    <citation type="submission" date="2022-05" db="EMBL/GenBank/DDBJ databases">
        <title>Description of a novel species of Leclercia; Leclercia tamurae and the Proposal for a Novel Genus Silvania gen. nov. Containing Two Novel Species Silvania hatchlandensis sp. nov. and Silvania confinis sp. nov. Isolated from the Rhizosphere of Oak.</title>
        <authorList>
            <person name="Maddock D.W."/>
            <person name="Brady C.L."/>
            <person name="Denman S."/>
            <person name="Arnold D."/>
        </authorList>
    </citation>
    <scope>NUCLEOTIDE SEQUENCE</scope>
    <source>
        <strain evidence="6">H4N4</strain>
    </source>
</reference>
<name>A0A9J6QIM2_9ENTR</name>
<evidence type="ECO:0000313" key="6">
    <source>
        <dbReference type="EMBL" id="MCU6669146.1"/>
    </source>
</evidence>
<keyword evidence="2" id="KW-0813">Transport</keyword>
<keyword evidence="3" id="KW-0732">Signal</keyword>
<feature type="domain" description="Uncharacterized protein TP-0789" evidence="5">
    <location>
        <begin position="72"/>
        <end position="247"/>
    </location>
</feature>
<accession>A0A9J6QIM2</accession>
<comment type="subunit">
    <text evidence="1">Monomer.</text>
</comment>
<organism evidence="6 7">
    <name type="scientific">Silvania confinis</name>
    <dbReference type="NCBI Taxonomy" id="2926470"/>
    <lineage>
        <taxon>Bacteria</taxon>
        <taxon>Pseudomonadati</taxon>
        <taxon>Pseudomonadota</taxon>
        <taxon>Gammaproteobacteria</taxon>
        <taxon>Enterobacterales</taxon>
        <taxon>Enterobacteriaceae</taxon>
        <taxon>Silvania</taxon>
    </lineage>
</organism>
<dbReference type="InterPro" id="IPR011220">
    <property type="entry name" value="UCP028205"/>
</dbReference>
<evidence type="ECO:0000313" key="7">
    <source>
        <dbReference type="Proteomes" id="UP001061282"/>
    </source>
</evidence>
<evidence type="ECO:0000256" key="3">
    <source>
        <dbReference type="ARBA" id="ARBA00022729"/>
    </source>
</evidence>
<keyword evidence="7" id="KW-1185">Reference proteome</keyword>
<dbReference type="Proteomes" id="UP001061282">
    <property type="component" value="Unassembled WGS sequence"/>
</dbReference>
<dbReference type="GO" id="GO:0015031">
    <property type="term" value="P:protein transport"/>
    <property type="evidence" value="ECO:0007669"/>
    <property type="project" value="UniProtKB-KW"/>
</dbReference>
<dbReference type="PIRSF" id="PIRSF028205">
    <property type="entry name" value="UCP028205"/>
    <property type="match status" value="1"/>
</dbReference>
<dbReference type="CDD" id="cd16329">
    <property type="entry name" value="LolA_like"/>
    <property type="match status" value="1"/>
</dbReference>
<dbReference type="Gene3D" id="2.50.20.10">
    <property type="entry name" value="Lipoprotein localisation LolA/LolB/LppX"/>
    <property type="match status" value="1"/>
</dbReference>
<evidence type="ECO:0000256" key="1">
    <source>
        <dbReference type="ARBA" id="ARBA00011245"/>
    </source>
</evidence>
<dbReference type="EMBL" id="JAMGZJ010000074">
    <property type="protein sequence ID" value="MCU6669146.1"/>
    <property type="molecule type" value="Genomic_DNA"/>
</dbReference>